<organism evidence="4 5">
    <name type="scientific">Aedes aegypti</name>
    <name type="common">Yellowfever mosquito</name>
    <name type="synonym">Culex aegypti</name>
    <dbReference type="NCBI Taxonomy" id="7159"/>
    <lineage>
        <taxon>Eukaryota</taxon>
        <taxon>Metazoa</taxon>
        <taxon>Ecdysozoa</taxon>
        <taxon>Arthropoda</taxon>
        <taxon>Hexapoda</taxon>
        <taxon>Insecta</taxon>
        <taxon>Pterygota</taxon>
        <taxon>Neoptera</taxon>
        <taxon>Endopterygota</taxon>
        <taxon>Diptera</taxon>
        <taxon>Nematocera</taxon>
        <taxon>Culicoidea</taxon>
        <taxon>Culicidae</taxon>
        <taxon>Culicinae</taxon>
        <taxon>Aedini</taxon>
        <taxon>Aedes</taxon>
        <taxon>Stegomyia</taxon>
    </lineage>
</organism>
<accession>Q16NV0</accession>
<keyword evidence="1" id="KW-0472">Membrane</keyword>
<sequence length="169" mass="19870">MIPEILIVIFICILLWHKYFNSTLGRGECSVCGHRGHRPSVCFHRNRTCGVCLQRGHISSVCTTIIVAEDSRISPSYLLYFVITWILYIFQDDRVPEYRCRACGKPDHTSRMCRYSIRRCHRCRVKGHITAACPGYRWFRRNRYSFYCVLFIVAFTFLAWIQSNNKVSS</sequence>
<evidence type="ECO:0000313" key="4">
    <source>
        <dbReference type="EMBL" id="EAT36025.1"/>
    </source>
</evidence>
<dbReference type="InterPro" id="IPR001878">
    <property type="entry name" value="Znf_CCHC"/>
</dbReference>
<keyword evidence="1" id="KW-0812">Transmembrane</keyword>
<dbReference type="PhylomeDB" id="Q16NV0"/>
<proteinExistence type="predicted"/>
<feature type="transmembrane region" description="Helical" evidence="1">
    <location>
        <begin position="73"/>
        <end position="90"/>
    </location>
</feature>
<dbReference type="eggNOG" id="ENOG502TB4A">
    <property type="taxonomic scope" value="Eukaryota"/>
</dbReference>
<feature type="domain" description="CCHC-type" evidence="3">
    <location>
        <begin position="99"/>
        <end position="115"/>
    </location>
</feature>
<evidence type="ECO:0000313" key="5">
    <source>
        <dbReference type="Proteomes" id="UP000682892"/>
    </source>
</evidence>
<dbReference type="Proteomes" id="UP000682892">
    <property type="component" value="Unassembled WGS sequence"/>
</dbReference>
<dbReference type="InterPro" id="IPR036875">
    <property type="entry name" value="Znf_CCHC_sf"/>
</dbReference>
<dbReference type="SMART" id="SM00343">
    <property type="entry name" value="ZnF_C2HC"/>
    <property type="match status" value="4"/>
</dbReference>
<reference evidence="4" key="3">
    <citation type="submission" date="2012-09" db="EMBL/GenBank/DDBJ databases">
        <authorList>
            <consortium name="VectorBase"/>
        </authorList>
    </citation>
    <scope>NUCLEOTIDE SEQUENCE</scope>
    <source>
        <strain evidence="4">Liverpool</strain>
    </source>
</reference>
<reference evidence="4" key="1">
    <citation type="submission" date="2005-10" db="EMBL/GenBank/DDBJ databases">
        <authorList>
            <person name="Loftus B.J."/>
            <person name="Nene V.M."/>
            <person name="Hannick L.I."/>
            <person name="Bidwell S."/>
            <person name="Haas B."/>
            <person name="Amedeo P."/>
            <person name="Orvis J."/>
            <person name="Wortman J.R."/>
            <person name="White O.R."/>
            <person name="Salzberg S."/>
            <person name="Shumway M."/>
            <person name="Koo H."/>
            <person name="Zhao Y."/>
            <person name="Holmes M."/>
            <person name="Miller J."/>
            <person name="Schatz M."/>
            <person name="Pop M."/>
            <person name="Pai G."/>
            <person name="Utterback T."/>
            <person name="Rogers Y.-H."/>
            <person name="Kravitz S."/>
            <person name="Fraser C.M."/>
        </authorList>
    </citation>
    <scope>NUCLEOTIDE SEQUENCE</scope>
    <source>
        <strain evidence="4">Liverpool</strain>
    </source>
</reference>
<reference evidence="4" key="2">
    <citation type="journal article" date="2007" name="Science">
        <title>Genome sequence of Aedes aegypti, a major arbovirus vector.</title>
        <authorList>
            <person name="Nene V."/>
            <person name="Wortman J.R."/>
            <person name="Lawson D."/>
            <person name="Haas B."/>
            <person name="Kodira C."/>
            <person name="Tu Z.J."/>
            <person name="Loftus B."/>
            <person name="Xi Z."/>
            <person name="Megy K."/>
            <person name="Grabherr M."/>
            <person name="Ren Q."/>
            <person name="Zdobnov E.M."/>
            <person name="Lobo N.F."/>
            <person name="Campbell K.S."/>
            <person name="Brown S.E."/>
            <person name="Bonaldo M.F."/>
            <person name="Zhu J."/>
            <person name="Sinkins S.P."/>
            <person name="Hogenkamp D.G."/>
            <person name="Amedeo P."/>
            <person name="Arensburger P."/>
            <person name="Atkinson P.W."/>
            <person name="Bidwell S."/>
            <person name="Biedler J."/>
            <person name="Birney E."/>
            <person name="Bruggner R.V."/>
            <person name="Costas J."/>
            <person name="Coy M.R."/>
            <person name="Crabtree J."/>
            <person name="Crawford M."/>
            <person name="Debruyn B."/>
            <person name="Decaprio D."/>
            <person name="Eiglmeier K."/>
            <person name="Eisenstadt E."/>
            <person name="El-Dorry H."/>
            <person name="Gelbart W.M."/>
            <person name="Gomes S.L."/>
            <person name="Hammond M."/>
            <person name="Hannick L.I."/>
            <person name="Hogan J.R."/>
            <person name="Holmes M.H."/>
            <person name="Jaffe D."/>
            <person name="Johnston J.S."/>
            <person name="Kennedy R.C."/>
            <person name="Koo H."/>
            <person name="Kravitz S."/>
            <person name="Kriventseva E.V."/>
            <person name="Kulp D."/>
            <person name="Labutti K."/>
            <person name="Lee E."/>
            <person name="Li S."/>
            <person name="Lovin D.D."/>
            <person name="Mao C."/>
            <person name="Mauceli E."/>
            <person name="Menck C.F."/>
            <person name="Miller J.R."/>
            <person name="Montgomery P."/>
            <person name="Mori A."/>
            <person name="Nascimento A.L."/>
            <person name="Naveira H.F."/>
            <person name="Nusbaum C."/>
            <person name="O'leary S."/>
            <person name="Orvis J."/>
            <person name="Pertea M."/>
            <person name="Quesneville H."/>
            <person name="Reidenbach K.R."/>
            <person name="Rogers Y.H."/>
            <person name="Roth C.W."/>
            <person name="Schneider J.R."/>
            <person name="Schatz M."/>
            <person name="Shumway M."/>
            <person name="Stanke M."/>
            <person name="Stinson E.O."/>
            <person name="Tubio J.M."/>
            <person name="Vanzee J.P."/>
            <person name="Verjovski-Almeida S."/>
            <person name="Werner D."/>
            <person name="White O."/>
            <person name="Wyder S."/>
            <person name="Zeng Q."/>
            <person name="Zhao Q."/>
            <person name="Zhao Y."/>
            <person name="Hill C.A."/>
            <person name="Raikhel A.S."/>
            <person name="Soares M.B."/>
            <person name="Knudson D.L."/>
            <person name="Lee N.H."/>
            <person name="Galagan J."/>
            <person name="Salzberg S.L."/>
            <person name="Paulsen I.T."/>
            <person name="Dimopoulos G."/>
            <person name="Collins F.H."/>
            <person name="Birren B."/>
            <person name="Fraser-Liggett C.M."/>
            <person name="Severson D.W."/>
        </authorList>
    </citation>
    <scope>NUCLEOTIDE SEQUENCE [LARGE SCALE GENOMIC DNA]</scope>
    <source>
        <strain evidence="4">Liverpool</strain>
    </source>
</reference>
<dbReference type="EMBL" id="CH477808">
    <property type="protein sequence ID" value="EAT36025.1"/>
    <property type="molecule type" value="Genomic_DNA"/>
</dbReference>
<feature type="domain" description="CCHC-type" evidence="3">
    <location>
        <begin position="48"/>
        <end position="64"/>
    </location>
</feature>
<keyword evidence="1" id="KW-1133">Transmembrane helix</keyword>
<feature type="transmembrane region" description="Helical" evidence="1">
    <location>
        <begin position="144"/>
        <end position="161"/>
    </location>
</feature>
<protein>
    <submittedName>
        <fullName evidence="4">AAEL011853-PA</fullName>
    </submittedName>
</protein>
<evidence type="ECO:0000256" key="2">
    <source>
        <dbReference type="SAM" id="SignalP"/>
    </source>
</evidence>
<dbReference type="GO" id="GO:0008270">
    <property type="term" value="F:zinc ion binding"/>
    <property type="evidence" value="ECO:0007669"/>
    <property type="project" value="InterPro"/>
</dbReference>
<dbReference type="SUPFAM" id="SSF57756">
    <property type="entry name" value="Retrovirus zinc finger-like domains"/>
    <property type="match status" value="2"/>
</dbReference>
<dbReference type="Gene3D" id="4.10.60.10">
    <property type="entry name" value="Zinc finger, CCHC-type"/>
    <property type="match status" value="2"/>
</dbReference>
<evidence type="ECO:0000259" key="3">
    <source>
        <dbReference type="SMART" id="SM00343"/>
    </source>
</evidence>
<dbReference type="PaxDb" id="7159-AAEL011853-PA"/>
<dbReference type="GO" id="GO:0003676">
    <property type="term" value="F:nucleic acid binding"/>
    <property type="evidence" value="ECO:0007669"/>
    <property type="project" value="InterPro"/>
</dbReference>
<name>Q16NV0_AEDAE</name>
<dbReference type="OMA" id="HRNRICE"/>
<dbReference type="AlphaFoldDB" id="Q16NV0"/>
<feature type="signal peptide" evidence="2">
    <location>
        <begin position="1"/>
        <end position="25"/>
    </location>
</feature>
<feature type="domain" description="CCHC-type" evidence="3">
    <location>
        <begin position="28"/>
        <end position="44"/>
    </location>
</feature>
<feature type="domain" description="CCHC-type" evidence="3">
    <location>
        <begin position="119"/>
        <end position="135"/>
    </location>
</feature>
<dbReference type="HOGENOM" id="CLU_1579787_0_0_1"/>
<feature type="chain" id="PRO_5014307251" evidence="2">
    <location>
        <begin position="26"/>
        <end position="169"/>
    </location>
</feature>
<keyword evidence="2" id="KW-0732">Signal</keyword>
<evidence type="ECO:0000256" key="1">
    <source>
        <dbReference type="SAM" id="Phobius"/>
    </source>
</evidence>
<gene>
    <name evidence="4" type="ORF">AaeL_AAEL011853</name>
</gene>